<keyword evidence="6" id="KW-0732">Signal</keyword>
<evidence type="ECO:0000256" key="2">
    <source>
        <dbReference type="ARBA" id="ARBA00022801"/>
    </source>
</evidence>
<evidence type="ECO:0000256" key="6">
    <source>
        <dbReference type="SAM" id="SignalP"/>
    </source>
</evidence>
<reference evidence="8" key="1">
    <citation type="submission" date="2025-08" db="UniProtKB">
        <authorList>
            <consortium name="RefSeq"/>
        </authorList>
    </citation>
    <scope>IDENTIFICATION</scope>
    <source>
        <tissue evidence="8">Total insect</tissue>
    </source>
</reference>
<dbReference type="InterPro" id="IPR001360">
    <property type="entry name" value="Glyco_hydro_1"/>
</dbReference>
<proteinExistence type="inferred from homology"/>
<dbReference type="Proteomes" id="UP000515158">
    <property type="component" value="Unplaced"/>
</dbReference>
<evidence type="ECO:0000256" key="5">
    <source>
        <dbReference type="SAM" id="MobiDB-lite"/>
    </source>
</evidence>
<name>A0A6P8XZ53_THRPL</name>
<feature type="signal peptide" evidence="6">
    <location>
        <begin position="1"/>
        <end position="27"/>
    </location>
</feature>
<evidence type="ECO:0000313" key="7">
    <source>
        <dbReference type="Proteomes" id="UP000515158"/>
    </source>
</evidence>
<dbReference type="OrthoDB" id="65569at2759"/>
<keyword evidence="7" id="KW-1185">Reference proteome</keyword>
<evidence type="ECO:0000313" key="8">
    <source>
        <dbReference type="RefSeq" id="XP_034232398.1"/>
    </source>
</evidence>
<dbReference type="PANTHER" id="PTHR10353:SF36">
    <property type="entry name" value="LP05116P"/>
    <property type="match status" value="1"/>
</dbReference>
<dbReference type="InParanoid" id="A0A6P8XZ53"/>
<organism evidence="8">
    <name type="scientific">Thrips palmi</name>
    <name type="common">Melon thrips</name>
    <dbReference type="NCBI Taxonomy" id="161013"/>
    <lineage>
        <taxon>Eukaryota</taxon>
        <taxon>Metazoa</taxon>
        <taxon>Ecdysozoa</taxon>
        <taxon>Arthropoda</taxon>
        <taxon>Hexapoda</taxon>
        <taxon>Insecta</taxon>
        <taxon>Pterygota</taxon>
        <taxon>Neoptera</taxon>
        <taxon>Paraneoptera</taxon>
        <taxon>Thysanoptera</taxon>
        <taxon>Terebrantia</taxon>
        <taxon>Thripoidea</taxon>
        <taxon>Thripidae</taxon>
        <taxon>Thrips</taxon>
    </lineage>
</organism>
<dbReference type="GO" id="GO:0005975">
    <property type="term" value="P:carbohydrate metabolic process"/>
    <property type="evidence" value="ECO:0007669"/>
    <property type="project" value="InterPro"/>
</dbReference>
<comment type="similarity">
    <text evidence="1 4">Belongs to the glycosyl hydrolase 1 family.</text>
</comment>
<dbReference type="PANTHER" id="PTHR10353">
    <property type="entry name" value="GLYCOSYL HYDROLASE"/>
    <property type="match status" value="1"/>
</dbReference>
<keyword evidence="2" id="KW-0378">Hydrolase</keyword>
<dbReference type="Gene3D" id="3.20.20.80">
    <property type="entry name" value="Glycosidases"/>
    <property type="match status" value="1"/>
</dbReference>
<accession>A0A6P8XZ53</accession>
<evidence type="ECO:0000256" key="3">
    <source>
        <dbReference type="ARBA" id="ARBA00023295"/>
    </source>
</evidence>
<feature type="region of interest" description="Disordered" evidence="5">
    <location>
        <begin position="522"/>
        <end position="542"/>
    </location>
</feature>
<evidence type="ECO:0000256" key="4">
    <source>
        <dbReference type="RuleBase" id="RU003690"/>
    </source>
</evidence>
<dbReference type="Pfam" id="PF00232">
    <property type="entry name" value="Glyco_hydro_1"/>
    <property type="match status" value="1"/>
</dbReference>
<dbReference type="PRINTS" id="PR00131">
    <property type="entry name" value="GLHYDRLASE1"/>
</dbReference>
<keyword evidence="3" id="KW-0326">Glycosidase</keyword>
<feature type="chain" id="PRO_5028343173" evidence="6">
    <location>
        <begin position="28"/>
        <end position="567"/>
    </location>
</feature>
<dbReference type="InterPro" id="IPR017853">
    <property type="entry name" value="GH"/>
</dbReference>
<dbReference type="RefSeq" id="XP_034232398.1">
    <property type="nucleotide sequence ID" value="XM_034376507.1"/>
</dbReference>
<dbReference type="AlphaFoldDB" id="A0A6P8XZ53"/>
<dbReference type="SUPFAM" id="SSF51445">
    <property type="entry name" value="(Trans)glycosidases"/>
    <property type="match status" value="1"/>
</dbReference>
<dbReference type="KEGG" id="tpal:117640195"/>
<dbReference type="GO" id="GO:0008422">
    <property type="term" value="F:beta-glucosidase activity"/>
    <property type="evidence" value="ECO:0007669"/>
    <property type="project" value="TreeGrafter"/>
</dbReference>
<dbReference type="GeneID" id="117640195"/>
<gene>
    <name evidence="8" type="primary">LOC117640195</name>
</gene>
<evidence type="ECO:0000256" key="1">
    <source>
        <dbReference type="ARBA" id="ARBA00010838"/>
    </source>
</evidence>
<protein>
    <submittedName>
        <fullName evidence="8">Myrosinase 1-like</fullName>
    </submittedName>
</protein>
<sequence length="567" mass="63025">MNTSTAMWRAPLLLVVGLGVLAVLAAASPTPPPAVDDSGEYSALPEGFIFGAGSSAMQTEGAATEGGKGMSVMDYIVANSGELPPGAPSLVPPDRAADSYHRYKEDVEMAAQLKLQAYRFSVDWSRLFPDGNISNPNPEGVQYYNNVIDELVKNNIQPMVTMNHFDYPLAVMRRTGGWTDPRIVPAFEEYAGFLFRTFGDRVKLWTTVNEPNYYCMNFAVIELPGLYTRQPGDDYKCSHHTVLAHAAAYRLYEREFKATQQGRVGAAALTLWATPNSTKYEDIQAAERTNLYTLGAIYGPLVHGDYPELMKRNILKKSLEEGLTESRLPTFTPEQKELIRGAADFLSFNAYMANVMADNSHAPKTSQYGDMASDRDAIETSARPATPGNMQGMFEHCTPEVLREATMWIRDNYDMPIFITENGWGDEGIHGNLPMHDEPYRSAYHSEYLRTLIKTIKEDNVNVIGYLAWSLLDSYEWTANYGRRFGLVHVDYENGTLARTLKDSAWFFQHIGETRRIPVLTFPSDDPSDGTTTTTTTTTAAPSSGDFALPSLRAVLAALAALLWLQR</sequence>